<dbReference type="EMBL" id="JAOUSF010000001">
    <property type="protein sequence ID" value="MCU9612723.1"/>
    <property type="molecule type" value="Genomic_DNA"/>
</dbReference>
<protein>
    <submittedName>
        <fullName evidence="1">Uncharacterized protein</fullName>
    </submittedName>
</protein>
<dbReference type="AlphaFoldDB" id="A0AAE3ISA5"/>
<gene>
    <name evidence="1" type="ORF">OEV98_03975</name>
</gene>
<sequence>MTLNEVIVRLNNGTTIGALARELGIRERDLERKIKNAAIVFDEDKKIWRYMGIAEVESFSRGVKGKIFALEIDRPFISPKEELQHPQPTLNNADYEYRMYKDYLNIDPEVLTGKKTFFLSNSKKQCLAFSY</sequence>
<name>A0AAE3ISA5_9BACI</name>
<dbReference type="RefSeq" id="WP_263071906.1">
    <property type="nucleotide sequence ID" value="NZ_JAOUSF010000001.1"/>
</dbReference>
<accession>A0AAE3ISA5</accession>
<dbReference type="Proteomes" id="UP001209318">
    <property type="component" value="Unassembled WGS sequence"/>
</dbReference>
<comment type="caution">
    <text evidence="1">The sequence shown here is derived from an EMBL/GenBank/DDBJ whole genome shotgun (WGS) entry which is preliminary data.</text>
</comment>
<evidence type="ECO:0000313" key="2">
    <source>
        <dbReference type="Proteomes" id="UP001209318"/>
    </source>
</evidence>
<proteinExistence type="predicted"/>
<reference evidence="1" key="1">
    <citation type="submission" date="2022-10" db="EMBL/GenBank/DDBJ databases">
        <title>Description of Fervidibacillus gen. nov. in the family Fervidibacillaceae fam. nov. with two species, Fervidibacillus albus sp. nov., and Fervidibacillus halotolerans sp. nov., isolated from tidal flat sediments.</title>
        <authorList>
            <person name="Kwon K.K."/>
            <person name="Yang S.-H."/>
        </authorList>
    </citation>
    <scope>NUCLEOTIDE SEQUENCE</scope>
    <source>
        <strain evidence="1">JCM 19140</strain>
    </source>
</reference>
<organism evidence="1 2">
    <name type="scientific">Perspicuibacillus lycopersici</name>
    <dbReference type="NCBI Taxonomy" id="1325689"/>
    <lineage>
        <taxon>Bacteria</taxon>
        <taxon>Bacillati</taxon>
        <taxon>Bacillota</taxon>
        <taxon>Bacilli</taxon>
        <taxon>Bacillales</taxon>
        <taxon>Bacillaceae</taxon>
        <taxon>Perspicuibacillus</taxon>
    </lineage>
</organism>
<evidence type="ECO:0000313" key="1">
    <source>
        <dbReference type="EMBL" id="MCU9612723.1"/>
    </source>
</evidence>
<keyword evidence="2" id="KW-1185">Reference proteome</keyword>